<dbReference type="AlphaFoldDB" id="A0AAV3RSR1"/>
<organism evidence="2 4">
    <name type="scientific">Lithospermum erythrorhizon</name>
    <name type="common">Purple gromwell</name>
    <name type="synonym">Lithospermum officinale var. erythrorhizon</name>
    <dbReference type="NCBI Taxonomy" id="34254"/>
    <lineage>
        <taxon>Eukaryota</taxon>
        <taxon>Viridiplantae</taxon>
        <taxon>Streptophyta</taxon>
        <taxon>Embryophyta</taxon>
        <taxon>Tracheophyta</taxon>
        <taxon>Spermatophyta</taxon>
        <taxon>Magnoliopsida</taxon>
        <taxon>eudicotyledons</taxon>
        <taxon>Gunneridae</taxon>
        <taxon>Pentapetalae</taxon>
        <taxon>asterids</taxon>
        <taxon>lamiids</taxon>
        <taxon>Boraginales</taxon>
        <taxon>Boraginaceae</taxon>
        <taxon>Boraginoideae</taxon>
        <taxon>Lithospermeae</taxon>
        <taxon>Lithospermum</taxon>
    </lineage>
</organism>
<dbReference type="PANTHER" id="PTHR33116:SF66">
    <property type="entry name" value="REVERSE TRANSCRIPTASE ZINC-BINDING DOMAIN-CONTAINING PROTEIN"/>
    <property type="match status" value="1"/>
</dbReference>
<dbReference type="EMBL" id="BAABME010011415">
    <property type="protein sequence ID" value="GAA0183723.1"/>
    <property type="molecule type" value="Genomic_DNA"/>
</dbReference>
<gene>
    <name evidence="2" type="ORF">LIER_30935</name>
    <name evidence="3" type="ORF">LIER_31086</name>
</gene>
<evidence type="ECO:0000313" key="4">
    <source>
        <dbReference type="Proteomes" id="UP001454036"/>
    </source>
</evidence>
<reference evidence="2 4" key="1">
    <citation type="submission" date="2024-01" db="EMBL/GenBank/DDBJ databases">
        <title>The complete chloroplast genome sequence of Lithospermum erythrorhizon: insights into the phylogenetic relationship among Boraginaceae species and the maternal lineages of purple gromwells.</title>
        <authorList>
            <person name="Okada T."/>
            <person name="Watanabe K."/>
        </authorList>
    </citation>
    <scope>NUCLEOTIDE SEQUENCE [LARGE SCALE GENOMIC DNA]</scope>
</reference>
<dbReference type="PANTHER" id="PTHR33116">
    <property type="entry name" value="REVERSE TRANSCRIPTASE ZINC-BINDING DOMAIN-CONTAINING PROTEIN-RELATED-RELATED"/>
    <property type="match status" value="1"/>
</dbReference>
<dbReference type="InterPro" id="IPR026960">
    <property type="entry name" value="RVT-Znf"/>
</dbReference>
<sequence length="269" mass="31347">MPKSEGGLGLMDLKIWNLALLSRSIWLFHTNADSLWVRFVRHYYLGNSSFWDYSPRDQDSFLLKKLFGIHDRLLDLFGGIHTTIEGLHRCCVAGRLDTSLVYNVMRVSHGSRPWMRLIWRNFIPPKYSFTLWLSCRKRLATRDSLAFMNLEDVSCVFCRDAAESCAHLFFACPFSLAIWNHIRTWLGIRRQMSTLESAIKWVKKEHGGKSLRSRALLLAFCIVVHEIWRARNAAAFYQEPTSPEVIIARVILATYRILIKLHPTQRITF</sequence>
<dbReference type="Proteomes" id="UP001454036">
    <property type="component" value="Unassembled WGS sequence"/>
</dbReference>
<evidence type="ECO:0000259" key="1">
    <source>
        <dbReference type="Pfam" id="PF13966"/>
    </source>
</evidence>
<proteinExistence type="predicted"/>
<protein>
    <recommendedName>
        <fullName evidence="1">Reverse transcriptase zinc-binding domain-containing protein</fullName>
    </recommendedName>
</protein>
<feature type="domain" description="Reverse transcriptase zinc-binding" evidence="1">
    <location>
        <begin position="100"/>
        <end position="179"/>
    </location>
</feature>
<name>A0AAV3RSR1_LITER</name>
<comment type="caution">
    <text evidence="2">The sequence shown here is derived from an EMBL/GenBank/DDBJ whole genome shotgun (WGS) entry which is preliminary data.</text>
</comment>
<keyword evidence="4" id="KW-1185">Reference proteome</keyword>
<dbReference type="Pfam" id="PF13966">
    <property type="entry name" value="zf-RVT"/>
    <property type="match status" value="1"/>
</dbReference>
<evidence type="ECO:0000313" key="2">
    <source>
        <dbReference type="EMBL" id="GAA0183545.1"/>
    </source>
</evidence>
<dbReference type="EMBL" id="BAABME010011301">
    <property type="protein sequence ID" value="GAA0183545.1"/>
    <property type="molecule type" value="Genomic_DNA"/>
</dbReference>
<accession>A0AAV3RSR1</accession>
<evidence type="ECO:0000313" key="3">
    <source>
        <dbReference type="EMBL" id="GAA0183723.1"/>
    </source>
</evidence>